<keyword evidence="1" id="KW-1185">Reference proteome</keyword>
<sequence>MKTSLKVKLYFIIFQFKYQNNVYIYIFKNIIKHQRLLILLNEKKNMHLISVALENKVCEFFDK</sequence>
<protein>
    <submittedName>
        <fullName evidence="2">Uncharacterized protein</fullName>
    </submittedName>
</protein>
<reference evidence="2" key="1">
    <citation type="submission" date="2017-02" db="UniProtKB">
        <authorList>
            <consortium name="WormBaseParasite"/>
        </authorList>
    </citation>
    <scope>IDENTIFICATION</scope>
</reference>
<evidence type="ECO:0000313" key="2">
    <source>
        <dbReference type="WBParaSite" id="SPAL_0001512350.1"/>
    </source>
</evidence>
<proteinExistence type="predicted"/>
<dbReference type="AlphaFoldDB" id="A0A0N5CB61"/>
<accession>A0A0N5CB61</accession>
<name>A0A0N5CB61_STREA</name>
<dbReference type="Proteomes" id="UP000046392">
    <property type="component" value="Unplaced"/>
</dbReference>
<evidence type="ECO:0000313" key="1">
    <source>
        <dbReference type="Proteomes" id="UP000046392"/>
    </source>
</evidence>
<organism evidence="1 2">
    <name type="scientific">Strongyloides papillosus</name>
    <name type="common">Intestinal threadworm</name>
    <dbReference type="NCBI Taxonomy" id="174720"/>
    <lineage>
        <taxon>Eukaryota</taxon>
        <taxon>Metazoa</taxon>
        <taxon>Ecdysozoa</taxon>
        <taxon>Nematoda</taxon>
        <taxon>Chromadorea</taxon>
        <taxon>Rhabditida</taxon>
        <taxon>Tylenchina</taxon>
        <taxon>Panagrolaimomorpha</taxon>
        <taxon>Strongyloidoidea</taxon>
        <taxon>Strongyloididae</taxon>
        <taxon>Strongyloides</taxon>
    </lineage>
</organism>
<dbReference type="WBParaSite" id="SPAL_0001512350.1">
    <property type="protein sequence ID" value="SPAL_0001512350.1"/>
    <property type="gene ID" value="SPAL_0001512350"/>
</dbReference>